<dbReference type="EMBL" id="JACEIK010001510">
    <property type="protein sequence ID" value="MCD7469952.1"/>
    <property type="molecule type" value="Genomic_DNA"/>
</dbReference>
<name>A0ABS8THJ6_DATST</name>
<organism evidence="1 2">
    <name type="scientific">Datura stramonium</name>
    <name type="common">Jimsonweed</name>
    <name type="synonym">Common thornapple</name>
    <dbReference type="NCBI Taxonomy" id="4076"/>
    <lineage>
        <taxon>Eukaryota</taxon>
        <taxon>Viridiplantae</taxon>
        <taxon>Streptophyta</taxon>
        <taxon>Embryophyta</taxon>
        <taxon>Tracheophyta</taxon>
        <taxon>Spermatophyta</taxon>
        <taxon>Magnoliopsida</taxon>
        <taxon>eudicotyledons</taxon>
        <taxon>Gunneridae</taxon>
        <taxon>Pentapetalae</taxon>
        <taxon>asterids</taxon>
        <taxon>lamiids</taxon>
        <taxon>Solanales</taxon>
        <taxon>Solanaceae</taxon>
        <taxon>Solanoideae</taxon>
        <taxon>Datureae</taxon>
        <taxon>Datura</taxon>
    </lineage>
</organism>
<accession>A0ABS8THJ6</accession>
<keyword evidence="2" id="KW-1185">Reference proteome</keyword>
<gene>
    <name evidence="1" type="ORF">HAX54_009446</name>
</gene>
<proteinExistence type="predicted"/>
<evidence type="ECO:0000313" key="1">
    <source>
        <dbReference type="EMBL" id="MCD7469952.1"/>
    </source>
</evidence>
<protein>
    <submittedName>
        <fullName evidence="1">Uncharacterized protein</fullName>
    </submittedName>
</protein>
<evidence type="ECO:0000313" key="2">
    <source>
        <dbReference type="Proteomes" id="UP000823775"/>
    </source>
</evidence>
<comment type="caution">
    <text evidence="1">The sequence shown here is derived from an EMBL/GenBank/DDBJ whole genome shotgun (WGS) entry which is preliminary data.</text>
</comment>
<dbReference type="Proteomes" id="UP000823775">
    <property type="component" value="Unassembled WGS sequence"/>
</dbReference>
<sequence length="105" mass="11847">MQSSISLYMIKPLNTKGSFLNREGRRGGERSGERREGLAAVVADFAEEDEVVEMPSRREEEPRGRWVFLSGAGEVRRWLTVERSEESNGLLYGYWCSGNGDSGEE</sequence>
<reference evidence="1 2" key="1">
    <citation type="journal article" date="2021" name="BMC Genomics">
        <title>Datura genome reveals duplications of psychoactive alkaloid biosynthetic genes and high mutation rate following tissue culture.</title>
        <authorList>
            <person name="Rajewski A."/>
            <person name="Carter-House D."/>
            <person name="Stajich J."/>
            <person name="Litt A."/>
        </authorList>
    </citation>
    <scope>NUCLEOTIDE SEQUENCE [LARGE SCALE GENOMIC DNA]</scope>
    <source>
        <strain evidence="1">AR-01</strain>
    </source>
</reference>